<sequence length="81" mass="8877">MADRKLTGLIHDALAEALPKMGESDRKIATSVIANELSAKGHVGTSAEADFERMQWTFEIGHDCRVRGGRYLLIQIGPEVP</sequence>
<accession>A0A2U2MY47</accession>
<dbReference type="RefSeq" id="WP_109679610.1">
    <property type="nucleotide sequence ID" value="NZ_CP086615.1"/>
</dbReference>
<dbReference type="Proteomes" id="UP000245474">
    <property type="component" value="Unassembled WGS sequence"/>
</dbReference>
<protein>
    <submittedName>
        <fullName evidence="1">Uncharacterized protein</fullName>
    </submittedName>
</protein>
<organism evidence="1 2">
    <name type="scientific">Sediminicurvatus halobius</name>
    <dbReference type="NCBI Taxonomy" id="2182432"/>
    <lineage>
        <taxon>Bacteria</taxon>
        <taxon>Pseudomonadati</taxon>
        <taxon>Pseudomonadota</taxon>
        <taxon>Gammaproteobacteria</taxon>
        <taxon>Chromatiales</taxon>
        <taxon>Ectothiorhodospiraceae</taxon>
        <taxon>Sediminicurvatus</taxon>
    </lineage>
</organism>
<evidence type="ECO:0000313" key="2">
    <source>
        <dbReference type="Proteomes" id="UP000245474"/>
    </source>
</evidence>
<comment type="caution">
    <text evidence="1">The sequence shown here is derived from an EMBL/GenBank/DDBJ whole genome shotgun (WGS) entry which is preliminary data.</text>
</comment>
<keyword evidence="2" id="KW-1185">Reference proteome</keyword>
<evidence type="ECO:0000313" key="1">
    <source>
        <dbReference type="EMBL" id="PWG61738.1"/>
    </source>
</evidence>
<dbReference type="EMBL" id="QFFI01000027">
    <property type="protein sequence ID" value="PWG61738.1"/>
    <property type="molecule type" value="Genomic_DNA"/>
</dbReference>
<reference evidence="1 2" key="1">
    <citation type="submission" date="2018-05" db="EMBL/GenBank/DDBJ databases">
        <title>Spiribacter halobius sp. nov., a moderately halophilic bacterium isolated from marine solar saltern.</title>
        <authorList>
            <person name="Zheng W.-S."/>
            <person name="Lu D.-C."/>
            <person name="Du Z.-J."/>
        </authorList>
    </citation>
    <scope>NUCLEOTIDE SEQUENCE [LARGE SCALE GENOMIC DNA]</scope>
    <source>
        <strain evidence="1 2">E85</strain>
    </source>
</reference>
<dbReference type="AlphaFoldDB" id="A0A2U2MY47"/>
<name>A0A2U2MY47_9GAMM</name>
<gene>
    <name evidence="1" type="ORF">DEM34_14830</name>
</gene>
<proteinExistence type="predicted"/>